<reference evidence="1 2" key="1">
    <citation type="journal article" date="2023" name="Nucleic Acids Res.">
        <title>The hologenome of Daphnia magna reveals possible DNA methylation and microbiome-mediated evolution of the host genome.</title>
        <authorList>
            <person name="Chaturvedi A."/>
            <person name="Li X."/>
            <person name="Dhandapani V."/>
            <person name="Marshall H."/>
            <person name="Kissane S."/>
            <person name="Cuenca-Cambronero M."/>
            <person name="Asole G."/>
            <person name="Calvet F."/>
            <person name="Ruiz-Romero M."/>
            <person name="Marangio P."/>
            <person name="Guigo R."/>
            <person name="Rago D."/>
            <person name="Mirbahai L."/>
            <person name="Eastwood N."/>
            <person name="Colbourne J.K."/>
            <person name="Zhou J."/>
            <person name="Mallon E."/>
            <person name="Orsini L."/>
        </authorList>
    </citation>
    <scope>NUCLEOTIDE SEQUENCE [LARGE SCALE GENOMIC DNA]</scope>
    <source>
        <strain evidence="1">LRV0_1</strain>
    </source>
</reference>
<sequence length="64" mass="6916">MLEKIVAPPGSSMYQLHEAAGPQTKTKGCQSVQLFPDVTFLQPALGSRLISSRHSYKEAGELKG</sequence>
<evidence type="ECO:0000313" key="2">
    <source>
        <dbReference type="Proteomes" id="UP001234178"/>
    </source>
</evidence>
<comment type="caution">
    <text evidence="1">The sequence shown here is derived from an EMBL/GenBank/DDBJ whole genome shotgun (WGS) entry which is preliminary data.</text>
</comment>
<evidence type="ECO:0000313" key="1">
    <source>
        <dbReference type="EMBL" id="KAK4024389.1"/>
    </source>
</evidence>
<keyword evidence="2" id="KW-1185">Reference proteome</keyword>
<dbReference type="EMBL" id="JAOYFB010000037">
    <property type="protein sequence ID" value="KAK4024389.1"/>
    <property type="molecule type" value="Genomic_DNA"/>
</dbReference>
<proteinExistence type="predicted"/>
<organism evidence="1 2">
    <name type="scientific">Daphnia magna</name>
    <dbReference type="NCBI Taxonomy" id="35525"/>
    <lineage>
        <taxon>Eukaryota</taxon>
        <taxon>Metazoa</taxon>
        <taxon>Ecdysozoa</taxon>
        <taxon>Arthropoda</taxon>
        <taxon>Crustacea</taxon>
        <taxon>Branchiopoda</taxon>
        <taxon>Diplostraca</taxon>
        <taxon>Cladocera</taxon>
        <taxon>Anomopoda</taxon>
        <taxon>Daphniidae</taxon>
        <taxon>Daphnia</taxon>
    </lineage>
</organism>
<dbReference type="Proteomes" id="UP001234178">
    <property type="component" value="Unassembled WGS sequence"/>
</dbReference>
<accession>A0ABR0AGX8</accession>
<protein>
    <submittedName>
        <fullName evidence="1">Uncharacterized protein</fullName>
    </submittedName>
</protein>
<name>A0ABR0AGX8_9CRUS</name>
<gene>
    <name evidence="1" type="ORF">OUZ56_009811</name>
</gene>